<protein>
    <submittedName>
        <fullName evidence="2">M16 family metallopeptidase</fullName>
    </submittedName>
</protein>
<feature type="domain" description="Peptidase M16 C-terminal" evidence="1">
    <location>
        <begin position="19"/>
        <end position="195"/>
    </location>
</feature>
<dbReference type="PANTHER" id="PTHR43690">
    <property type="entry name" value="NARDILYSIN"/>
    <property type="match status" value="1"/>
</dbReference>
<dbReference type="Proteomes" id="UP001597525">
    <property type="component" value="Unassembled WGS sequence"/>
</dbReference>
<dbReference type="Gene3D" id="3.30.830.10">
    <property type="entry name" value="Metalloenzyme, LuxS/M16 peptidase-like"/>
    <property type="match status" value="1"/>
</dbReference>
<reference evidence="3" key="1">
    <citation type="journal article" date="2019" name="Int. J. Syst. Evol. Microbiol.">
        <title>The Global Catalogue of Microorganisms (GCM) 10K type strain sequencing project: providing services to taxonomists for standard genome sequencing and annotation.</title>
        <authorList>
            <consortium name="The Broad Institute Genomics Platform"/>
            <consortium name="The Broad Institute Genome Sequencing Center for Infectious Disease"/>
            <person name="Wu L."/>
            <person name="Ma J."/>
        </authorList>
    </citation>
    <scope>NUCLEOTIDE SEQUENCE [LARGE SCALE GENOMIC DNA]</scope>
    <source>
        <strain evidence="3">KCTC 22814</strain>
    </source>
</reference>
<gene>
    <name evidence="2" type="ORF">ACFS7Y_15375</name>
</gene>
<comment type="caution">
    <text evidence="2">The sequence shown here is derived from an EMBL/GenBank/DDBJ whole genome shotgun (WGS) entry which is preliminary data.</text>
</comment>
<evidence type="ECO:0000313" key="2">
    <source>
        <dbReference type="EMBL" id="MFD2968778.1"/>
    </source>
</evidence>
<dbReference type="InterPro" id="IPR011249">
    <property type="entry name" value="Metalloenz_LuxS/M16"/>
</dbReference>
<proteinExistence type="predicted"/>
<dbReference type="PANTHER" id="PTHR43690:SF17">
    <property type="entry name" value="PROTEIN YHJJ"/>
    <property type="match status" value="1"/>
</dbReference>
<dbReference type="RefSeq" id="WP_320184954.1">
    <property type="nucleotide sequence ID" value="NZ_CP138332.1"/>
</dbReference>
<accession>A0ABW6BJD1</accession>
<dbReference type="InterPro" id="IPR007863">
    <property type="entry name" value="Peptidase_M16_C"/>
</dbReference>
<sequence length="267" mass="30333">MGNYNYRRAATTLDRLHTIDLDKVLAIYKDRFADASDFTFVFTGSFKIDQIVPLLAQYLGSLPSIDRKENFKDLGIRSPQGLISKTVYKGKEDKATVVLIFDGNYIANPLENVKMSALEQILGYRLMERLREKESGVYTPSVGASTSVIPTGRYSVLANFGCSTGSVDQLIEATLDEIRKLQQNGVSEEDLQKFKSEEKRQNEVKVRDNGFWLGYLTESYRNNEDPKDLLNEDELLNRLTANDVQQAAEDYLNTNSFKRFVHMPEGK</sequence>
<dbReference type="Pfam" id="PF05193">
    <property type="entry name" value="Peptidase_M16_C"/>
    <property type="match status" value="1"/>
</dbReference>
<organism evidence="2 3">
    <name type="scientific">Sphingobacterium bambusae</name>
    <dbReference type="NCBI Taxonomy" id="662858"/>
    <lineage>
        <taxon>Bacteria</taxon>
        <taxon>Pseudomonadati</taxon>
        <taxon>Bacteroidota</taxon>
        <taxon>Sphingobacteriia</taxon>
        <taxon>Sphingobacteriales</taxon>
        <taxon>Sphingobacteriaceae</taxon>
        <taxon>Sphingobacterium</taxon>
    </lineage>
</organism>
<keyword evidence="3" id="KW-1185">Reference proteome</keyword>
<evidence type="ECO:0000259" key="1">
    <source>
        <dbReference type="Pfam" id="PF05193"/>
    </source>
</evidence>
<dbReference type="InterPro" id="IPR050626">
    <property type="entry name" value="Peptidase_M16"/>
</dbReference>
<evidence type="ECO:0000313" key="3">
    <source>
        <dbReference type="Proteomes" id="UP001597525"/>
    </source>
</evidence>
<name>A0ABW6BJD1_9SPHI</name>
<dbReference type="SUPFAM" id="SSF63411">
    <property type="entry name" value="LuxS/MPP-like metallohydrolase"/>
    <property type="match status" value="2"/>
</dbReference>
<dbReference type="EMBL" id="JBHUPB010000010">
    <property type="protein sequence ID" value="MFD2968778.1"/>
    <property type="molecule type" value="Genomic_DNA"/>
</dbReference>